<keyword evidence="2 5" id="KW-0378">Hydrolase</keyword>
<evidence type="ECO:0000259" key="4">
    <source>
        <dbReference type="SMART" id="SM00796"/>
    </source>
</evidence>
<evidence type="ECO:0000256" key="2">
    <source>
        <dbReference type="ARBA" id="ARBA00022801"/>
    </source>
</evidence>
<dbReference type="SMART" id="SM00796">
    <property type="entry name" value="AHS1"/>
    <property type="match status" value="1"/>
</dbReference>
<evidence type="ECO:0000256" key="1">
    <source>
        <dbReference type="ARBA" id="ARBA00022741"/>
    </source>
</evidence>
<name>A0A084U5V6_9HYPH</name>
<dbReference type="PANTHER" id="PTHR34698">
    <property type="entry name" value="5-OXOPROLINASE SUBUNIT B"/>
    <property type="match status" value="1"/>
</dbReference>
<comment type="caution">
    <text evidence="5">The sequence shown here is derived from an EMBL/GenBank/DDBJ whole genome shotgun (WGS) entry which is preliminary data.</text>
</comment>
<dbReference type="InterPro" id="IPR003833">
    <property type="entry name" value="CT_C_D"/>
</dbReference>
<evidence type="ECO:0000313" key="6">
    <source>
        <dbReference type="Proteomes" id="UP000053675"/>
    </source>
</evidence>
<evidence type="ECO:0000313" key="5">
    <source>
        <dbReference type="EMBL" id="KFB08342.1"/>
    </source>
</evidence>
<dbReference type="Proteomes" id="UP000053675">
    <property type="component" value="Unassembled WGS sequence"/>
</dbReference>
<dbReference type="Gene3D" id="2.40.100.10">
    <property type="entry name" value="Cyclophilin-like"/>
    <property type="match status" value="1"/>
</dbReference>
<dbReference type="InterPro" id="IPR010016">
    <property type="entry name" value="PxpB"/>
</dbReference>
<protein>
    <submittedName>
        <fullName evidence="5">Allophanate hydrolase subunit 1</fullName>
    </submittedName>
</protein>
<dbReference type="PANTHER" id="PTHR34698:SF2">
    <property type="entry name" value="5-OXOPROLINASE SUBUNIT B"/>
    <property type="match status" value="1"/>
</dbReference>
<keyword evidence="1" id="KW-0547">Nucleotide-binding</keyword>
<dbReference type="Pfam" id="PF02682">
    <property type="entry name" value="CT_C_D"/>
    <property type="match status" value="1"/>
</dbReference>
<dbReference type="SUPFAM" id="SSF50891">
    <property type="entry name" value="Cyclophilin-like"/>
    <property type="match status" value="1"/>
</dbReference>
<dbReference type="GO" id="GO:0005524">
    <property type="term" value="F:ATP binding"/>
    <property type="evidence" value="ECO:0007669"/>
    <property type="project" value="UniProtKB-KW"/>
</dbReference>
<dbReference type="SUPFAM" id="SSF160467">
    <property type="entry name" value="PH0987 N-terminal domain-like"/>
    <property type="match status" value="1"/>
</dbReference>
<dbReference type="PATRIC" id="fig|472175.3.peg.2583"/>
<sequence length="217" mass="23275">MPEQGLFPIGSRTFIYQVDCPFDLDHQRRFWALADAASARDDVVEAVPGMTNLTLRFDSVPTDLDDLARQLDALWAEGRRKDLTGKIVEIDIVYGGAGGPHLQEVCELTGLSVDEVVRRHTAPDYTVFAVGSHAGYCYLGGLDPRLETPRRKVPLQSLPGGSLSLAGLQTGVSASAGPSGWNTIGSAEISFFDPAKQPAALLQPGDAIRFVPAEVIA</sequence>
<dbReference type="NCBIfam" id="TIGR00370">
    <property type="entry name" value="5-oxoprolinase subunit PxpB"/>
    <property type="match status" value="1"/>
</dbReference>
<dbReference type="STRING" id="472175.EL18_02592"/>
<dbReference type="EMBL" id="JMQM01000002">
    <property type="protein sequence ID" value="KFB08342.1"/>
    <property type="molecule type" value="Genomic_DNA"/>
</dbReference>
<dbReference type="InterPro" id="IPR029000">
    <property type="entry name" value="Cyclophilin-like_dom_sf"/>
</dbReference>
<keyword evidence="3" id="KW-0067">ATP-binding</keyword>
<dbReference type="OrthoDB" id="9778567at2"/>
<proteinExistence type="predicted"/>
<dbReference type="RefSeq" id="WP_036484991.1">
    <property type="nucleotide sequence ID" value="NZ_JMQM01000002.1"/>
</dbReference>
<dbReference type="GO" id="GO:0016787">
    <property type="term" value="F:hydrolase activity"/>
    <property type="evidence" value="ECO:0007669"/>
    <property type="project" value="UniProtKB-KW"/>
</dbReference>
<organism evidence="5 6">
    <name type="scientific">Nitratireductor basaltis</name>
    <dbReference type="NCBI Taxonomy" id="472175"/>
    <lineage>
        <taxon>Bacteria</taxon>
        <taxon>Pseudomonadati</taxon>
        <taxon>Pseudomonadota</taxon>
        <taxon>Alphaproteobacteria</taxon>
        <taxon>Hyphomicrobiales</taxon>
        <taxon>Phyllobacteriaceae</taxon>
        <taxon>Nitratireductor</taxon>
    </lineage>
</organism>
<dbReference type="AlphaFoldDB" id="A0A084U5V6"/>
<reference evidence="5 6" key="1">
    <citation type="submission" date="2014-05" db="EMBL/GenBank/DDBJ databases">
        <title>Draft Genome Sequence of Nitratireductor basaltis Strain UMTGB225, A Marine Bacterium Isolated from Green Barrel Tunicate.</title>
        <authorList>
            <person name="Gan H.Y."/>
        </authorList>
    </citation>
    <scope>NUCLEOTIDE SEQUENCE [LARGE SCALE GENOMIC DNA]</scope>
    <source>
        <strain evidence="5 6">UMTGB225</strain>
    </source>
</reference>
<feature type="domain" description="Carboxyltransferase" evidence="4">
    <location>
        <begin position="6"/>
        <end position="202"/>
    </location>
</feature>
<dbReference type="eggNOG" id="COG2049">
    <property type="taxonomic scope" value="Bacteria"/>
</dbReference>
<keyword evidence="6" id="KW-1185">Reference proteome</keyword>
<evidence type="ECO:0000256" key="3">
    <source>
        <dbReference type="ARBA" id="ARBA00022840"/>
    </source>
</evidence>
<gene>
    <name evidence="5" type="ORF">EL18_02592</name>
</gene>
<accession>A0A084U5V6</accession>
<dbReference type="Gene3D" id="3.30.1360.40">
    <property type="match status" value="1"/>
</dbReference>